<accession>A0A8J3AX63</accession>
<proteinExistence type="predicted"/>
<evidence type="ECO:0000313" key="1">
    <source>
        <dbReference type="EMBL" id="GGI18482.1"/>
    </source>
</evidence>
<dbReference type="EMBL" id="BMHB01000008">
    <property type="protein sequence ID" value="GGI18482.1"/>
    <property type="molecule type" value="Genomic_DNA"/>
</dbReference>
<dbReference type="AlphaFoldDB" id="A0A8J3AX63"/>
<reference evidence="2" key="1">
    <citation type="journal article" date="2019" name="Int. J. Syst. Evol. Microbiol.">
        <title>The Global Catalogue of Microorganisms (GCM) 10K type strain sequencing project: providing services to taxonomists for standard genome sequencing and annotation.</title>
        <authorList>
            <consortium name="The Broad Institute Genomics Platform"/>
            <consortium name="The Broad Institute Genome Sequencing Center for Infectious Disease"/>
            <person name="Wu L."/>
            <person name="Ma J."/>
        </authorList>
    </citation>
    <scope>NUCLEOTIDE SEQUENCE [LARGE SCALE GENOMIC DNA]</scope>
    <source>
        <strain evidence="2">CGMCC 1.14993</strain>
    </source>
</reference>
<dbReference type="Proteomes" id="UP000626244">
    <property type="component" value="Unassembled WGS sequence"/>
</dbReference>
<evidence type="ECO:0000313" key="2">
    <source>
        <dbReference type="Proteomes" id="UP000626244"/>
    </source>
</evidence>
<gene>
    <name evidence="1" type="ORF">GCM10007380_43130</name>
</gene>
<sequence length="259" mass="30376">MICNTSPESKGKDGVKYLTKQNGVLEKLGYIRKVKEYPLEFFYLDEHDDVVVDFYYQKPESVEFILKTENDTHLPNLTVNYPVKAFHSCSESEQDNYYNGYFYFSHYTTEIPLDVFIYCMSRKEIGKIGFYLYCILKSKCDYFYAKTNRRGYIRALDALAGDTGIGKTTLSQMLKILEKHNMIFNSHNHYVIGLPKGKKVPPNTYITFDYKDFYKYEKKSVNTRKVVSYEFYDSNVGVYINSNEEISEENIDLKMPISL</sequence>
<comment type="caution">
    <text evidence="1">The sequence shown here is derived from an EMBL/GenBank/DDBJ whole genome shotgun (WGS) entry which is preliminary data.</text>
</comment>
<keyword evidence="2" id="KW-1185">Reference proteome</keyword>
<name>A0A8J3AX63_9BACI</name>
<organism evidence="1 2">
    <name type="scientific">Gottfriedia solisilvae</name>
    <dbReference type="NCBI Taxonomy" id="1516104"/>
    <lineage>
        <taxon>Bacteria</taxon>
        <taxon>Bacillati</taxon>
        <taxon>Bacillota</taxon>
        <taxon>Bacilli</taxon>
        <taxon>Bacillales</taxon>
        <taxon>Bacillaceae</taxon>
        <taxon>Gottfriedia</taxon>
    </lineage>
</organism>
<protein>
    <submittedName>
        <fullName evidence="1">Uncharacterized protein</fullName>
    </submittedName>
</protein>